<accession>F7VE50</accession>
<keyword evidence="7 9" id="KW-0808">Transferase</keyword>
<evidence type="ECO:0000256" key="3">
    <source>
        <dbReference type="ARBA" id="ARBA00008145"/>
    </source>
</evidence>
<proteinExistence type="inferred from homology"/>
<evidence type="ECO:0000256" key="4">
    <source>
        <dbReference type="ARBA" id="ARBA00011905"/>
    </source>
</evidence>
<sequence length="235" mass="26351">MLIPEGGWYHDEETGHIKEEAVDELFWQKKWEQNQIGFHEPTPHSFLVQYFSSLHLKKGACVFVPLCGKSLDIHWLLTQGITVVGVELSRIAVESLFQELGYTPSVTEWDGGVTFEAGRLRVYVGNVFDLTAQELGGVSAVYDRAALIALPEAMRHKYAAHIVSITQAAPQLLITLDYEQALRKGPPFSVGEEEVRQLYAASYELEILEREDVEGGLKGVCPAVEMIWHLKPLSK</sequence>
<comment type="subcellular location">
    <subcellularLocation>
        <location evidence="2 9">Cytoplasm</location>
    </subcellularLocation>
</comment>
<dbReference type="Pfam" id="PF05724">
    <property type="entry name" value="TPMT"/>
    <property type="match status" value="1"/>
</dbReference>
<reference evidence="10 11" key="1">
    <citation type="journal article" date="2011" name="Biochem. Biophys. Res. Commun.">
        <title>Increased number of Arginine-based salt bridges contributes to the thermotolerance of thermotolerant acetic acid bacteria, Acetobacter tropicalis SKU1100.</title>
        <authorList>
            <person name="Matsutani M."/>
            <person name="Hirakawa H."/>
            <person name="Nishikura M."/>
            <person name="Soemphol W."/>
            <person name="Ali I.A.I."/>
            <person name="Yakushi T."/>
            <person name="Matsushita K."/>
        </authorList>
    </citation>
    <scope>NUCLEOTIDE SEQUENCE [LARGE SCALE GENOMIC DNA]</scope>
    <source>
        <strain evidence="10 11">NBRC 101654</strain>
    </source>
</reference>
<organism evidence="10 11">
    <name type="scientific">Acetobacter tropicalis NBRC 101654</name>
    <dbReference type="NCBI Taxonomy" id="749388"/>
    <lineage>
        <taxon>Bacteria</taxon>
        <taxon>Pseudomonadati</taxon>
        <taxon>Pseudomonadota</taxon>
        <taxon>Alphaproteobacteria</taxon>
        <taxon>Acetobacterales</taxon>
        <taxon>Acetobacteraceae</taxon>
        <taxon>Acetobacter</taxon>
    </lineage>
</organism>
<comment type="similarity">
    <text evidence="3 9">Belongs to the class I-like SAM-binding methyltransferase superfamily. TPMT family.</text>
</comment>
<evidence type="ECO:0000256" key="2">
    <source>
        <dbReference type="ARBA" id="ARBA00004496"/>
    </source>
</evidence>
<dbReference type="SUPFAM" id="SSF53335">
    <property type="entry name" value="S-adenosyl-L-methionine-dependent methyltransferases"/>
    <property type="match status" value="1"/>
</dbReference>
<dbReference type="PANTHER" id="PTHR10259:SF11">
    <property type="entry name" value="THIOPURINE S-METHYLTRANSFERASE"/>
    <property type="match status" value="1"/>
</dbReference>
<evidence type="ECO:0000256" key="1">
    <source>
        <dbReference type="ARBA" id="ARBA00000903"/>
    </source>
</evidence>
<feature type="binding site" evidence="9">
    <location>
        <position position="31"/>
    </location>
    <ligand>
        <name>S-adenosyl-L-methionine</name>
        <dbReference type="ChEBI" id="CHEBI:59789"/>
    </ligand>
</feature>
<dbReference type="Gene3D" id="3.40.50.150">
    <property type="entry name" value="Vaccinia Virus protein VP39"/>
    <property type="match status" value="1"/>
</dbReference>
<dbReference type="EMBL" id="BABS01000043">
    <property type="protein sequence ID" value="GAA08645.1"/>
    <property type="molecule type" value="Genomic_DNA"/>
</dbReference>
<dbReference type="PANTHER" id="PTHR10259">
    <property type="entry name" value="THIOPURINE S-METHYLTRANSFERASE"/>
    <property type="match status" value="1"/>
</dbReference>
<keyword evidence="5 9" id="KW-0963">Cytoplasm</keyword>
<name>F7VE50_9PROT</name>
<evidence type="ECO:0000256" key="8">
    <source>
        <dbReference type="ARBA" id="ARBA00022691"/>
    </source>
</evidence>
<dbReference type="NCBIfam" id="NF009732">
    <property type="entry name" value="PRK13255.1"/>
    <property type="match status" value="1"/>
</dbReference>
<dbReference type="InterPro" id="IPR025835">
    <property type="entry name" value="Thiopurine_S-MeTrfase"/>
</dbReference>
<dbReference type="GO" id="GO:0008119">
    <property type="term" value="F:thiopurine S-methyltransferase activity"/>
    <property type="evidence" value="ECO:0007669"/>
    <property type="project" value="UniProtKB-UniRule"/>
</dbReference>
<evidence type="ECO:0000256" key="5">
    <source>
        <dbReference type="ARBA" id="ARBA00022490"/>
    </source>
</evidence>
<keyword evidence="6 9" id="KW-0489">Methyltransferase</keyword>
<feature type="binding site" evidence="9">
    <location>
        <position position="144"/>
    </location>
    <ligand>
        <name>S-adenosyl-L-methionine</name>
        <dbReference type="ChEBI" id="CHEBI:59789"/>
    </ligand>
</feature>
<dbReference type="InterPro" id="IPR008854">
    <property type="entry name" value="TPMT"/>
</dbReference>
<dbReference type="GO" id="GO:0032259">
    <property type="term" value="P:methylation"/>
    <property type="evidence" value="ECO:0007669"/>
    <property type="project" value="UniProtKB-KW"/>
</dbReference>
<evidence type="ECO:0000313" key="10">
    <source>
        <dbReference type="EMBL" id="GAA08645.1"/>
    </source>
</evidence>
<evidence type="ECO:0000256" key="9">
    <source>
        <dbReference type="HAMAP-Rule" id="MF_00812"/>
    </source>
</evidence>
<dbReference type="GO" id="GO:0005737">
    <property type="term" value="C:cytoplasm"/>
    <property type="evidence" value="ECO:0007669"/>
    <property type="project" value="UniProtKB-SubCell"/>
</dbReference>
<comment type="catalytic activity">
    <reaction evidence="1 9">
        <text>S-adenosyl-L-methionine + a thiopurine = S-adenosyl-L-homocysteine + a thiopurine S-methylether.</text>
        <dbReference type="EC" id="2.1.1.67"/>
    </reaction>
</comment>
<dbReference type="PROSITE" id="PS51585">
    <property type="entry name" value="SAM_MT_TPMT"/>
    <property type="match status" value="1"/>
</dbReference>
<dbReference type="Proteomes" id="UP000004319">
    <property type="component" value="Unassembled WGS sequence"/>
</dbReference>
<evidence type="ECO:0000256" key="6">
    <source>
        <dbReference type="ARBA" id="ARBA00022603"/>
    </source>
</evidence>
<gene>
    <name evidence="9" type="primary">tpm</name>
    <name evidence="10" type="ORF">ATPR_1649</name>
</gene>
<dbReference type="GO" id="GO:0010038">
    <property type="term" value="P:response to metal ion"/>
    <property type="evidence" value="ECO:0007669"/>
    <property type="project" value="InterPro"/>
</dbReference>
<dbReference type="NCBIfam" id="TIGR03840">
    <property type="entry name" value="TMPT_Se_Te"/>
    <property type="match status" value="1"/>
</dbReference>
<dbReference type="InterPro" id="IPR029063">
    <property type="entry name" value="SAM-dependent_MTases_sf"/>
</dbReference>
<evidence type="ECO:0000313" key="11">
    <source>
        <dbReference type="Proteomes" id="UP000004319"/>
    </source>
</evidence>
<feature type="binding site" evidence="9">
    <location>
        <position position="66"/>
    </location>
    <ligand>
        <name>S-adenosyl-L-methionine</name>
        <dbReference type="ChEBI" id="CHEBI:59789"/>
    </ligand>
</feature>
<dbReference type="PIRSF" id="PIRSF023956">
    <property type="entry name" value="Thiopurine_S-methyltransferase"/>
    <property type="match status" value="1"/>
</dbReference>
<dbReference type="InterPro" id="IPR022474">
    <property type="entry name" value="Thiopur_S-MeTfrase_Se/Te_detox"/>
</dbReference>
<protein>
    <recommendedName>
        <fullName evidence="4 9">Thiopurine S-methyltransferase</fullName>
        <ecNumber evidence="4 9">2.1.1.67</ecNumber>
    </recommendedName>
    <alternativeName>
        <fullName evidence="9">Thiopurine methyltransferase</fullName>
    </alternativeName>
</protein>
<evidence type="ECO:0000256" key="7">
    <source>
        <dbReference type="ARBA" id="ARBA00022679"/>
    </source>
</evidence>
<feature type="binding site" evidence="9">
    <location>
        <position position="87"/>
    </location>
    <ligand>
        <name>S-adenosyl-L-methionine</name>
        <dbReference type="ChEBI" id="CHEBI:59789"/>
    </ligand>
</feature>
<comment type="caution">
    <text evidence="10">The sequence shown here is derived from an EMBL/GenBank/DDBJ whole genome shotgun (WGS) entry which is preliminary data.</text>
</comment>
<keyword evidence="8 9" id="KW-0949">S-adenosyl-L-methionine</keyword>
<dbReference type="HAMAP" id="MF_00812">
    <property type="entry name" value="Thiopur_methtran"/>
    <property type="match status" value="1"/>
</dbReference>
<dbReference type="FunFam" id="3.40.50.150:FF:000101">
    <property type="entry name" value="Thiopurine S-methyltransferase"/>
    <property type="match status" value="1"/>
</dbReference>
<dbReference type="AlphaFoldDB" id="F7VE50"/>
<dbReference type="EC" id="2.1.1.67" evidence="4 9"/>